<evidence type="ECO:0000256" key="2">
    <source>
        <dbReference type="ARBA" id="ARBA00022630"/>
    </source>
</evidence>
<dbReference type="InterPro" id="IPR057661">
    <property type="entry name" value="RsdA/BaiN/AoA(So)_Rossmann"/>
</dbReference>
<dbReference type="InterPro" id="IPR023166">
    <property type="entry name" value="BaiN-like_dom_sf"/>
</dbReference>
<dbReference type="Pfam" id="PF22780">
    <property type="entry name" value="HI0933_like_1st"/>
    <property type="match status" value="1"/>
</dbReference>
<dbReference type="Gene3D" id="2.40.30.10">
    <property type="entry name" value="Translation factors"/>
    <property type="match status" value="1"/>
</dbReference>
<dbReference type="EMBL" id="JBHSLA010000001">
    <property type="protein sequence ID" value="MFC5193811.1"/>
    <property type="molecule type" value="Genomic_DNA"/>
</dbReference>
<keyword evidence="7" id="KW-1185">Reference proteome</keyword>
<dbReference type="Pfam" id="PF03486">
    <property type="entry name" value="HI0933_like"/>
    <property type="match status" value="1"/>
</dbReference>
<dbReference type="Gene3D" id="1.10.8.260">
    <property type="entry name" value="HI0933 insert domain-like"/>
    <property type="match status" value="1"/>
</dbReference>
<dbReference type="SUPFAM" id="SSF51905">
    <property type="entry name" value="FAD/NAD(P)-binding domain"/>
    <property type="match status" value="1"/>
</dbReference>
<proteinExistence type="predicted"/>
<evidence type="ECO:0000313" key="6">
    <source>
        <dbReference type="EMBL" id="MFC5193811.1"/>
    </source>
</evidence>
<organism evidence="6 7">
    <name type="scientific">Bizionia hallyeonensis</name>
    <dbReference type="NCBI Taxonomy" id="1123757"/>
    <lineage>
        <taxon>Bacteria</taxon>
        <taxon>Pseudomonadati</taxon>
        <taxon>Bacteroidota</taxon>
        <taxon>Flavobacteriia</taxon>
        <taxon>Flavobacteriales</taxon>
        <taxon>Flavobacteriaceae</taxon>
        <taxon>Bizionia</taxon>
    </lineage>
</organism>
<evidence type="ECO:0000256" key="1">
    <source>
        <dbReference type="ARBA" id="ARBA00001974"/>
    </source>
</evidence>
<evidence type="ECO:0000259" key="4">
    <source>
        <dbReference type="Pfam" id="PF03486"/>
    </source>
</evidence>
<dbReference type="PRINTS" id="PR00368">
    <property type="entry name" value="FADPNR"/>
</dbReference>
<dbReference type="InterPro" id="IPR055178">
    <property type="entry name" value="RsdA/BaiN/AoA(So)-like_dom"/>
</dbReference>
<keyword evidence="2" id="KW-0285">Flavoprotein</keyword>
<dbReference type="Gene3D" id="3.50.50.60">
    <property type="entry name" value="FAD/NAD(P)-binding domain"/>
    <property type="match status" value="1"/>
</dbReference>
<dbReference type="PANTHER" id="PTHR42887">
    <property type="entry name" value="OS12G0638800 PROTEIN"/>
    <property type="match status" value="1"/>
</dbReference>
<feature type="domain" description="RsdA/BaiN/AoA(So)-like Rossmann fold-like" evidence="4">
    <location>
        <begin position="5"/>
        <end position="401"/>
    </location>
</feature>
<protein>
    <submittedName>
        <fullName evidence="6">NAD(P)/FAD-dependent oxidoreductase</fullName>
    </submittedName>
</protein>
<dbReference type="RefSeq" id="WP_376858015.1">
    <property type="nucleotide sequence ID" value="NZ_JBHSLA010000001.1"/>
</dbReference>
<sequence>MKQQDVLIIGGGAAGFFAAINMAELNPELSITILEKAKEGLQKVKISGGGRCNVTHAEFIPAELTQNYPRGEKELLGPFHQFMTGDTIAWFEKRGVELKIEDDGRMFPVSNSSQTIIDCFLNEVQKLKINVQYSQNVTAIAVQNNSEGFIVSTKDETYQADKLLIATGSSVKFWKLVEGLGHTVVQPVPSLFTFDIQDERIRDIPGVVALNVGVSVLNTDLYSEGPLLITHVGMSAPAILKLSAFGALELAKRNYNFKIEINFIQQSFDDCLNHLKELKQQFAKKTVYKAAQLDLPKRLWRKLVLAAGISEADRWADLNKQQLEDLSNQLTSAIFQVTGKSTFKDEFVTAGGINLKEINFKTFESRLHKNLYFAGEVLNIDAVTGGFNFQNAWTGAFIVAKSI</sequence>
<evidence type="ECO:0000259" key="5">
    <source>
        <dbReference type="Pfam" id="PF22780"/>
    </source>
</evidence>
<dbReference type="InterPro" id="IPR004792">
    <property type="entry name" value="BaiN-like"/>
</dbReference>
<evidence type="ECO:0000313" key="7">
    <source>
        <dbReference type="Proteomes" id="UP001596162"/>
    </source>
</evidence>
<dbReference type="NCBIfam" id="TIGR00275">
    <property type="entry name" value="aminoacetone oxidase family FAD-binding enzyme"/>
    <property type="match status" value="1"/>
</dbReference>
<dbReference type="InterPro" id="IPR036188">
    <property type="entry name" value="FAD/NAD-bd_sf"/>
</dbReference>
<keyword evidence="3" id="KW-0274">FAD</keyword>
<name>A0ABW0C275_9FLAO</name>
<dbReference type="PRINTS" id="PR00411">
    <property type="entry name" value="PNDRDTASEI"/>
</dbReference>
<evidence type="ECO:0000256" key="3">
    <source>
        <dbReference type="ARBA" id="ARBA00022827"/>
    </source>
</evidence>
<comment type="caution">
    <text evidence="6">The sequence shown here is derived from an EMBL/GenBank/DDBJ whole genome shotgun (WGS) entry which is preliminary data.</text>
</comment>
<dbReference type="PANTHER" id="PTHR42887:SF2">
    <property type="entry name" value="OS12G0638800 PROTEIN"/>
    <property type="match status" value="1"/>
</dbReference>
<accession>A0ABW0C275</accession>
<dbReference type="Proteomes" id="UP001596162">
    <property type="component" value="Unassembled WGS sequence"/>
</dbReference>
<gene>
    <name evidence="6" type="ORF">ACFPH8_00580</name>
</gene>
<feature type="domain" description="RsdA/BaiN/AoA(So)-like insert" evidence="5">
    <location>
        <begin position="188"/>
        <end position="348"/>
    </location>
</feature>
<comment type="cofactor">
    <cofactor evidence="1">
        <name>FAD</name>
        <dbReference type="ChEBI" id="CHEBI:57692"/>
    </cofactor>
</comment>
<reference evidence="7" key="1">
    <citation type="journal article" date="2019" name="Int. J. Syst. Evol. Microbiol.">
        <title>The Global Catalogue of Microorganisms (GCM) 10K type strain sequencing project: providing services to taxonomists for standard genome sequencing and annotation.</title>
        <authorList>
            <consortium name="The Broad Institute Genomics Platform"/>
            <consortium name="The Broad Institute Genome Sequencing Center for Infectious Disease"/>
            <person name="Wu L."/>
            <person name="Ma J."/>
        </authorList>
    </citation>
    <scope>NUCLEOTIDE SEQUENCE [LARGE SCALE GENOMIC DNA]</scope>
    <source>
        <strain evidence="7">JCM 17978</strain>
    </source>
</reference>
<dbReference type="SUPFAM" id="SSF160996">
    <property type="entry name" value="HI0933 insert domain-like"/>
    <property type="match status" value="1"/>
</dbReference>